<comment type="caution">
    <text evidence="1">The sequence shown here is derived from an EMBL/GenBank/DDBJ whole genome shotgun (WGS) entry which is preliminary data.</text>
</comment>
<evidence type="ECO:0000313" key="2">
    <source>
        <dbReference type="Proteomes" id="UP000526003"/>
    </source>
</evidence>
<dbReference type="AlphaFoldDB" id="A0A7X1GI76"/>
<protein>
    <submittedName>
        <fullName evidence="1">Uncharacterized protein</fullName>
    </submittedName>
</protein>
<dbReference type="Proteomes" id="UP000526003">
    <property type="component" value="Unassembled WGS sequence"/>
</dbReference>
<reference evidence="1 2" key="1">
    <citation type="submission" date="2020-08" db="EMBL/GenBank/DDBJ databases">
        <title>Pseudomonas sp. nov.</title>
        <authorList>
            <person name="Gieschler S."/>
            <person name="Fiedler G."/>
            <person name="Brinks E."/>
            <person name="Boehnlein C."/>
            <person name="Franz C.M.A.P."/>
            <person name="Kabisch J."/>
        </authorList>
    </citation>
    <scope>NUCLEOTIDE SEQUENCE [LARGE SCALE GENOMIC DNA]</scope>
    <source>
        <strain evidence="1 2">MBT-1</strain>
    </source>
</reference>
<accession>A0A7X1GI76</accession>
<dbReference type="EMBL" id="JACMYG010000031">
    <property type="protein sequence ID" value="MBC2692675.1"/>
    <property type="molecule type" value="Genomic_DNA"/>
</dbReference>
<evidence type="ECO:0000313" key="1">
    <source>
        <dbReference type="EMBL" id="MBC2692675.1"/>
    </source>
</evidence>
<gene>
    <name evidence="1" type="ORF">H7995_23075</name>
</gene>
<proteinExistence type="predicted"/>
<name>A0A7X1GI76_9PSED</name>
<keyword evidence="2" id="KW-1185">Reference proteome</keyword>
<organism evidence="1 2">
    <name type="scientific">Pseudomonas kielensis</name>
    <dbReference type="NCBI Taxonomy" id="2762577"/>
    <lineage>
        <taxon>Bacteria</taxon>
        <taxon>Pseudomonadati</taxon>
        <taxon>Pseudomonadota</taxon>
        <taxon>Gammaproteobacteria</taxon>
        <taxon>Pseudomonadales</taxon>
        <taxon>Pseudomonadaceae</taxon>
        <taxon>Pseudomonas</taxon>
    </lineage>
</organism>
<sequence length="62" mass="6946">MAKSRAKGRDGWHRKDQCSAITLSRMLREHVDKGDPIDTGIFSMMLQQRGECIELAPVACEA</sequence>